<organism evidence="1 2">
    <name type="scientific">Handroanthus impetiginosus</name>
    <dbReference type="NCBI Taxonomy" id="429701"/>
    <lineage>
        <taxon>Eukaryota</taxon>
        <taxon>Viridiplantae</taxon>
        <taxon>Streptophyta</taxon>
        <taxon>Embryophyta</taxon>
        <taxon>Tracheophyta</taxon>
        <taxon>Spermatophyta</taxon>
        <taxon>Magnoliopsida</taxon>
        <taxon>eudicotyledons</taxon>
        <taxon>Gunneridae</taxon>
        <taxon>Pentapetalae</taxon>
        <taxon>asterids</taxon>
        <taxon>lamiids</taxon>
        <taxon>Lamiales</taxon>
        <taxon>Bignoniaceae</taxon>
        <taxon>Crescentiina</taxon>
        <taxon>Tabebuia alliance</taxon>
        <taxon>Handroanthus</taxon>
    </lineage>
</organism>
<gene>
    <name evidence="1" type="ORF">CDL12_05708</name>
</gene>
<reference evidence="2" key="1">
    <citation type="journal article" date="2018" name="Gigascience">
        <title>Genome assembly of the Pink Ipe (Handroanthus impetiginosus, Bignoniaceae), a highly valued, ecologically keystone Neotropical timber forest tree.</title>
        <authorList>
            <person name="Silva-Junior O.B."/>
            <person name="Grattapaglia D."/>
            <person name="Novaes E."/>
            <person name="Collevatti R.G."/>
        </authorList>
    </citation>
    <scope>NUCLEOTIDE SEQUENCE [LARGE SCALE GENOMIC DNA]</scope>
    <source>
        <strain evidence="2">cv. UFG-1</strain>
    </source>
</reference>
<dbReference type="EMBL" id="NKXS01000917">
    <property type="protein sequence ID" value="PIN21591.1"/>
    <property type="molecule type" value="Genomic_DNA"/>
</dbReference>
<protein>
    <submittedName>
        <fullName evidence="1">Uncharacterized protein</fullName>
    </submittedName>
</protein>
<dbReference type="Proteomes" id="UP000231279">
    <property type="component" value="Unassembled WGS sequence"/>
</dbReference>
<evidence type="ECO:0000313" key="1">
    <source>
        <dbReference type="EMBL" id="PIN21591.1"/>
    </source>
</evidence>
<proteinExistence type="predicted"/>
<name>A0A2G9HVP7_9LAMI</name>
<dbReference type="AlphaFoldDB" id="A0A2G9HVP7"/>
<evidence type="ECO:0000313" key="2">
    <source>
        <dbReference type="Proteomes" id="UP000231279"/>
    </source>
</evidence>
<accession>A0A2G9HVP7</accession>
<keyword evidence="2" id="KW-1185">Reference proteome</keyword>
<sequence length="173" mass="19624">MLCISVRTLINVSTRDGKNTRSLGLTLEFFSGENSSAHKRSTPEKLNSCRQIKNFLPPLTTIRGGANSLKVSCHREGGLLIIEASRLKLRFLRGFNTAASGEKEVENGECGEETTTDEEIEELINEFELEKEEFDGEMKVEMRIEKLQRVRKCHRNRGFFNSDLKPTLWVATS</sequence>
<comment type="caution">
    <text evidence="1">The sequence shown here is derived from an EMBL/GenBank/DDBJ whole genome shotgun (WGS) entry which is preliminary data.</text>
</comment>